<evidence type="ECO:0000313" key="3">
    <source>
        <dbReference type="Proteomes" id="UP000315648"/>
    </source>
</evidence>
<dbReference type="CDD" id="cd09030">
    <property type="entry name" value="DUF1425"/>
    <property type="match status" value="1"/>
</dbReference>
<dbReference type="RefSeq" id="WP_144230340.1">
    <property type="nucleotide sequence ID" value="NZ_CBCRVV010000004.1"/>
</dbReference>
<dbReference type="OrthoDB" id="196952at2"/>
<evidence type="ECO:0000313" key="2">
    <source>
        <dbReference type="EMBL" id="TSJ76583.1"/>
    </source>
</evidence>
<dbReference type="PROSITE" id="PS51257">
    <property type="entry name" value="PROKAR_LIPOPROTEIN"/>
    <property type="match status" value="1"/>
</dbReference>
<protein>
    <submittedName>
        <fullName evidence="2">DUF1425 domain-containing protein</fullName>
    </submittedName>
</protein>
<dbReference type="EMBL" id="VMBG01000002">
    <property type="protein sequence ID" value="TSJ76583.1"/>
    <property type="molecule type" value="Genomic_DNA"/>
</dbReference>
<dbReference type="InterPro" id="IPR038483">
    <property type="entry name" value="YcfL-like_sf"/>
</dbReference>
<dbReference type="Gene3D" id="2.60.40.3230">
    <property type="match status" value="1"/>
</dbReference>
<gene>
    <name evidence="2" type="ORF">FPL22_10660</name>
</gene>
<keyword evidence="1" id="KW-0732">Signal</keyword>
<proteinExistence type="predicted"/>
<evidence type="ECO:0000256" key="1">
    <source>
        <dbReference type="SAM" id="SignalP"/>
    </source>
</evidence>
<feature type="chain" id="PRO_5022123210" evidence="1">
    <location>
        <begin position="26"/>
        <end position="141"/>
    </location>
</feature>
<dbReference type="InterPro" id="IPR010824">
    <property type="entry name" value="DUF1425"/>
</dbReference>
<dbReference type="AlphaFoldDB" id="A0A556QIW0"/>
<keyword evidence="3" id="KW-1185">Reference proteome</keyword>
<dbReference type="Pfam" id="PF07233">
    <property type="entry name" value="DUF1425"/>
    <property type="match status" value="1"/>
</dbReference>
<feature type="signal peptide" evidence="1">
    <location>
        <begin position="1"/>
        <end position="25"/>
    </location>
</feature>
<accession>A0A556QIW0</accession>
<organism evidence="2 3">
    <name type="scientific">Rariglobus hedericola</name>
    <dbReference type="NCBI Taxonomy" id="2597822"/>
    <lineage>
        <taxon>Bacteria</taxon>
        <taxon>Pseudomonadati</taxon>
        <taxon>Verrucomicrobiota</taxon>
        <taxon>Opitutia</taxon>
        <taxon>Opitutales</taxon>
        <taxon>Opitutaceae</taxon>
        <taxon>Rariglobus</taxon>
    </lineage>
</organism>
<dbReference type="Proteomes" id="UP000315648">
    <property type="component" value="Unassembled WGS sequence"/>
</dbReference>
<name>A0A556QIW0_9BACT</name>
<sequence>MKTSPRLLVGSLLVAGALVALSGCATNVNSVERAQPVATPNYISDKRVVTDNTLARTVRVNSVNQDTVSGNLLKVQATLENLKNNPRTVRYKFEWVSDTGMSIGSPNESWKTITILGRETTTISTVAVNPRAVDFVLKLSE</sequence>
<comment type="caution">
    <text evidence="2">The sequence shown here is derived from an EMBL/GenBank/DDBJ whole genome shotgun (WGS) entry which is preliminary data.</text>
</comment>
<reference evidence="2 3" key="1">
    <citation type="submission" date="2019-07" db="EMBL/GenBank/DDBJ databases">
        <title>Description of 53C-WASEF.</title>
        <authorList>
            <person name="Pitt A."/>
            <person name="Hahn M.W."/>
        </authorList>
    </citation>
    <scope>NUCLEOTIDE SEQUENCE [LARGE SCALE GENOMIC DNA]</scope>
    <source>
        <strain evidence="2 3">53C-WASEF</strain>
    </source>
</reference>